<name>A0ABM7UKH2_9LEPT</name>
<evidence type="ECO:0008006" key="3">
    <source>
        <dbReference type="Google" id="ProtNLM"/>
    </source>
</evidence>
<protein>
    <recommendedName>
        <fullName evidence="3">Lipoprotein</fullName>
    </recommendedName>
</protein>
<keyword evidence="2" id="KW-1185">Reference proteome</keyword>
<organism evidence="1 2">
    <name type="scientific">Leptospira kobayashii</name>
    <dbReference type="NCBI Taxonomy" id="1917830"/>
    <lineage>
        <taxon>Bacteria</taxon>
        <taxon>Pseudomonadati</taxon>
        <taxon>Spirochaetota</taxon>
        <taxon>Spirochaetia</taxon>
        <taxon>Leptospirales</taxon>
        <taxon>Leptospiraceae</taxon>
        <taxon>Leptospira</taxon>
    </lineage>
</organism>
<evidence type="ECO:0000313" key="1">
    <source>
        <dbReference type="EMBL" id="BDA79348.1"/>
    </source>
</evidence>
<evidence type="ECO:0000313" key="2">
    <source>
        <dbReference type="Proteomes" id="UP000245263"/>
    </source>
</evidence>
<dbReference type="Proteomes" id="UP000245263">
    <property type="component" value="Chromosome 1"/>
</dbReference>
<reference evidence="1 2" key="1">
    <citation type="submission" date="2021-08" db="EMBL/GenBank/DDBJ databases">
        <title>Complete genome sequence of Leptospira kobayashii strain E30.</title>
        <authorList>
            <person name="Nakao R."/>
            <person name="Nakamura S."/>
            <person name="Masuzawa T."/>
            <person name="Koizumi N."/>
        </authorList>
    </citation>
    <scope>NUCLEOTIDE SEQUENCE [LARGE SCALE GENOMIC DNA]</scope>
    <source>
        <strain evidence="1 2">E30</strain>
    </source>
</reference>
<sequence>MNLIKNITAFLLILLFLCFCNKKNDDPLTNKDLGNVLLLYVFLDGLCNYNMVASKGADFPTITIPSSGRYKICGNIRATVRVKFDDYSKAYKITTIPGSSSYYDSSCQYVTTPLAVYMSELAANTITQLVSVEEPKKIIRPNQTYLYSVSSPSSGGVSQCTNNGKLLGSSSNYVLEIEAE</sequence>
<dbReference type="EMBL" id="AP025028">
    <property type="protein sequence ID" value="BDA79348.1"/>
    <property type="molecule type" value="Genomic_DNA"/>
</dbReference>
<proteinExistence type="predicted"/>
<gene>
    <name evidence="1" type="ORF">LPTSP3_g22780</name>
</gene>
<accession>A0ABM7UKH2</accession>